<dbReference type="InterPro" id="IPR001365">
    <property type="entry name" value="A_deaminase_dom"/>
</dbReference>
<evidence type="ECO:0000256" key="4">
    <source>
        <dbReference type="ARBA" id="ARBA00022723"/>
    </source>
</evidence>
<name>C5FWH3_ARTOC</name>
<evidence type="ECO:0000259" key="9">
    <source>
        <dbReference type="Pfam" id="PF00962"/>
    </source>
</evidence>
<comment type="catalytic activity">
    <reaction evidence="8">
        <text>N(6)-methyl-AMP + H2O + H(+) = IMP + methylamine</text>
        <dbReference type="Rhea" id="RHEA:16001"/>
        <dbReference type="ChEBI" id="CHEBI:15377"/>
        <dbReference type="ChEBI" id="CHEBI:15378"/>
        <dbReference type="ChEBI" id="CHEBI:58053"/>
        <dbReference type="ChEBI" id="CHEBI:59338"/>
        <dbReference type="ChEBI" id="CHEBI:144842"/>
    </reaction>
    <physiologicalReaction direction="left-to-right" evidence="8">
        <dbReference type="Rhea" id="RHEA:16002"/>
    </physiologicalReaction>
</comment>
<dbReference type="Gene3D" id="3.20.20.140">
    <property type="entry name" value="Metal-dependent hydrolases"/>
    <property type="match status" value="1"/>
</dbReference>
<evidence type="ECO:0000256" key="8">
    <source>
        <dbReference type="ARBA" id="ARBA00048787"/>
    </source>
</evidence>
<evidence type="ECO:0000313" key="10">
    <source>
        <dbReference type="EMBL" id="EEQ34257.1"/>
    </source>
</evidence>
<organism evidence="10 11">
    <name type="scientific">Arthroderma otae (strain ATCC MYA-4605 / CBS 113480)</name>
    <name type="common">Microsporum canis</name>
    <dbReference type="NCBI Taxonomy" id="554155"/>
    <lineage>
        <taxon>Eukaryota</taxon>
        <taxon>Fungi</taxon>
        <taxon>Dikarya</taxon>
        <taxon>Ascomycota</taxon>
        <taxon>Pezizomycotina</taxon>
        <taxon>Eurotiomycetes</taxon>
        <taxon>Eurotiomycetidae</taxon>
        <taxon>Onygenales</taxon>
        <taxon>Arthrodermataceae</taxon>
        <taxon>Microsporum</taxon>
    </lineage>
</organism>
<keyword evidence="6" id="KW-0862">Zinc</keyword>
<evidence type="ECO:0000256" key="6">
    <source>
        <dbReference type="ARBA" id="ARBA00022833"/>
    </source>
</evidence>
<gene>
    <name evidence="10" type="ORF">MCYG_07076</name>
</gene>
<dbReference type="GO" id="GO:0009117">
    <property type="term" value="P:nucleotide metabolic process"/>
    <property type="evidence" value="ECO:0007669"/>
    <property type="project" value="UniProtKB-KW"/>
</dbReference>
<keyword evidence="11" id="KW-1185">Reference proteome</keyword>
<dbReference type="SUPFAM" id="SSF51556">
    <property type="entry name" value="Metallo-dependent hydrolases"/>
    <property type="match status" value="1"/>
</dbReference>
<comment type="subunit">
    <text evidence="3">Monomer.</text>
</comment>
<dbReference type="FunFam" id="3.20.20.140:FF:000033">
    <property type="entry name" value="Adenosine deaminase-like protein"/>
    <property type="match status" value="1"/>
</dbReference>
<keyword evidence="5" id="KW-0378">Hydrolase</keyword>
<dbReference type="HOGENOM" id="CLU_039228_3_1_1"/>
<evidence type="ECO:0000256" key="5">
    <source>
        <dbReference type="ARBA" id="ARBA00022801"/>
    </source>
</evidence>
<dbReference type="STRING" id="554155.C5FWH3"/>
<feature type="domain" description="Adenosine deaminase" evidence="9">
    <location>
        <begin position="16"/>
        <end position="341"/>
    </location>
</feature>
<dbReference type="InterPro" id="IPR006330">
    <property type="entry name" value="Ado/ade_deaminase"/>
</dbReference>
<proteinExistence type="inferred from homology"/>
<dbReference type="eggNOG" id="KOG1097">
    <property type="taxonomic scope" value="Eukaryota"/>
</dbReference>
<sequence>MEKSTEVTAAFTKALPKIELHAHLSGSITRECLREIWLRKRERDSDLQIPDPMIAMPPGKVDYSLKTFFQVFSNLIYLLCSDLESLRYSTRRVLQDFQDDGVRYLELRTTPRESQEHGISKEKYVSTVLEVIDEFKNEAMSTYLILSVDRTKSAAEAEIVVDLAIQFKHRGVVGVELGGNPSKGDVSIFKAAFSKAKQNGLGVTLHFAEVEFSSSPRELTTLLSFQPDRLGHVINVPDDIKDEIVRRKLGLELCLSCNVHAKLITGSYPDHHFSYWRHKECPIILCTDDVGFFCSPVSNEYLLAAENFNLDRSILFEICRKGVDSIFGGPQEKARLYRLIDSFEEHHQK</sequence>
<dbReference type="GeneID" id="9228144"/>
<comment type="similarity">
    <text evidence="2">Belongs to the metallo-dependent hydrolases superfamily. Adenosine and AMP deaminases family.</text>
</comment>
<dbReference type="OrthoDB" id="272271at2759"/>
<dbReference type="GO" id="GO:0004000">
    <property type="term" value="F:adenosine deaminase activity"/>
    <property type="evidence" value="ECO:0007669"/>
    <property type="project" value="TreeGrafter"/>
</dbReference>
<evidence type="ECO:0000256" key="1">
    <source>
        <dbReference type="ARBA" id="ARBA00001947"/>
    </source>
</evidence>
<dbReference type="GO" id="GO:0006154">
    <property type="term" value="P:adenosine catabolic process"/>
    <property type="evidence" value="ECO:0007669"/>
    <property type="project" value="TreeGrafter"/>
</dbReference>
<dbReference type="EMBL" id="DS995706">
    <property type="protein sequence ID" value="EEQ34257.1"/>
    <property type="molecule type" value="Genomic_DNA"/>
</dbReference>
<dbReference type="PANTHER" id="PTHR11409:SF42">
    <property type="entry name" value="ADENOSINE DEAMINASE-LIKE PROTEIN"/>
    <property type="match status" value="1"/>
</dbReference>
<protein>
    <submittedName>
        <fullName evidence="10">Adenosine/AMP deaminase family protein</fullName>
    </submittedName>
</protein>
<reference evidence="11" key="1">
    <citation type="journal article" date="2012" name="MBio">
        <title>Comparative genome analysis of Trichophyton rubrum and related dermatophytes reveals candidate genes involved in infection.</title>
        <authorList>
            <person name="Martinez D.A."/>
            <person name="Oliver B.G."/>
            <person name="Graeser Y."/>
            <person name="Goldberg J.M."/>
            <person name="Li W."/>
            <person name="Martinez-Rossi N.M."/>
            <person name="Monod M."/>
            <person name="Shelest E."/>
            <person name="Barton R.C."/>
            <person name="Birch E."/>
            <person name="Brakhage A.A."/>
            <person name="Chen Z."/>
            <person name="Gurr S.J."/>
            <person name="Heiman D."/>
            <person name="Heitman J."/>
            <person name="Kosti I."/>
            <person name="Rossi A."/>
            <person name="Saif S."/>
            <person name="Samalova M."/>
            <person name="Saunders C.W."/>
            <person name="Shea T."/>
            <person name="Summerbell R.C."/>
            <person name="Xu J."/>
            <person name="Young S."/>
            <person name="Zeng Q."/>
            <person name="Birren B.W."/>
            <person name="Cuomo C.A."/>
            <person name="White T.C."/>
        </authorList>
    </citation>
    <scope>NUCLEOTIDE SEQUENCE [LARGE SCALE GENOMIC DNA]</scope>
    <source>
        <strain evidence="11">ATCC MYA-4605 / CBS 113480</strain>
    </source>
</reference>
<keyword evidence="4" id="KW-0479">Metal-binding</keyword>
<dbReference type="GO" id="GO:0046872">
    <property type="term" value="F:metal ion binding"/>
    <property type="evidence" value="ECO:0007669"/>
    <property type="project" value="UniProtKB-KW"/>
</dbReference>
<evidence type="ECO:0000313" key="11">
    <source>
        <dbReference type="Proteomes" id="UP000002035"/>
    </source>
</evidence>
<dbReference type="RefSeq" id="XP_002845112.1">
    <property type="nucleotide sequence ID" value="XM_002845066.1"/>
</dbReference>
<keyword evidence="7" id="KW-0546">Nucleotide metabolism</keyword>
<evidence type="ECO:0000256" key="7">
    <source>
        <dbReference type="ARBA" id="ARBA00023080"/>
    </source>
</evidence>
<dbReference type="VEuPathDB" id="FungiDB:MCYG_07076"/>
<dbReference type="AlphaFoldDB" id="C5FWH3"/>
<dbReference type="GO" id="GO:0046103">
    <property type="term" value="P:inosine biosynthetic process"/>
    <property type="evidence" value="ECO:0007669"/>
    <property type="project" value="TreeGrafter"/>
</dbReference>
<comment type="cofactor">
    <cofactor evidence="1">
        <name>Zn(2+)</name>
        <dbReference type="ChEBI" id="CHEBI:29105"/>
    </cofactor>
</comment>
<evidence type="ECO:0000256" key="2">
    <source>
        <dbReference type="ARBA" id="ARBA00006676"/>
    </source>
</evidence>
<dbReference type="PANTHER" id="PTHR11409">
    <property type="entry name" value="ADENOSINE DEAMINASE"/>
    <property type="match status" value="1"/>
</dbReference>
<evidence type="ECO:0000256" key="3">
    <source>
        <dbReference type="ARBA" id="ARBA00011245"/>
    </source>
</evidence>
<dbReference type="OMA" id="RPQFKPY"/>
<dbReference type="InterPro" id="IPR032466">
    <property type="entry name" value="Metal_Hydrolase"/>
</dbReference>
<dbReference type="Proteomes" id="UP000002035">
    <property type="component" value="Unassembled WGS sequence"/>
</dbReference>
<dbReference type="Pfam" id="PF00962">
    <property type="entry name" value="A_deaminase"/>
    <property type="match status" value="1"/>
</dbReference>
<accession>C5FWH3</accession>